<feature type="domain" description="MSP" evidence="7">
    <location>
        <begin position="42"/>
        <end position="123"/>
    </location>
</feature>
<reference evidence="9" key="1">
    <citation type="submission" date="2025-08" db="UniProtKB">
        <authorList>
            <consortium name="RefSeq"/>
        </authorList>
    </citation>
    <scope>IDENTIFICATION</scope>
</reference>
<dbReference type="OrthoDB" id="10022288at2759"/>
<dbReference type="Gene3D" id="2.60.40.10">
    <property type="entry name" value="Immunoglobulins"/>
    <property type="match status" value="1"/>
</dbReference>
<feature type="transmembrane region" description="Helical" evidence="6">
    <location>
        <begin position="211"/>
        <end position="234"/>
    </location>
</feature>
<evidence type="ECO:0000256" key="4">
    <source>
        <dbReference type="ARBA" id="ARBA00023136"/>
    </source>
</evidence>
<organism evidence="8 9">
    <name type="scientific">Chanos chanos</name>
    <name type="common">Milkfish</name>
    <name type="synonym">Mugil chanos</name>
    <dbReference type="NCBI Taxonomy" id="29144"/>
    <lineage>
        <taxon>Eukaryota</taxon>
        <taxon>Metazoa</taxon>
        <taxon>Chordata</taxon>
        <taxon>Craniata</taxon>
        <taxon>Vertebrata</taxon>
        <taxon>Euteleostomi</taxon>
        <taxon>Actinopterygii</taxon>
        <taxon>Neopterygii</taxon>
        <taxon>Teleostei</taxon>
        <taxon>Ostariophysi</taxon>
        <taxon>Gonorynchiformes</taxon>
        <taxon>Chanidae</taxon>
        <taxon>Chanos</taxon>
    </lineage>
</organism>
<dbReference type="InParanoid" id="A0A6J2VG20"/>
<evidence type="ECO:0000313" key="9">
    <source>
        <dbReference type="RefSeq" id="XP_030631880.1"/>
    </source>
</evidence>
<evidence type="ECO:0000259" key="7">
    <source>
        <dbReference type="Pfam" id="PF00635"/>
    </source>
</evidence>
<comment type="subcellular location">
    <subcellularLocation>
        <location evidence="1">Membrane</location>
        <topology evidence="1">Multi-pass membrane protein</topology>
    </subcellularLocation>
</comment>
<dbReference type="PANTHER" id="PTHR34441:SF1">
    <property type="entry name" value="MOTILE SPERM DOMAIN-CONTAINING 1"/>
    <property type="match status" value="1"/>
</dbReference>
<evidence type="ECO:0000256" key="6">
    <source>
        <dbReference type="SAM" id="Phobius"/>
    </source>
</evidence>
<feature type="transmembrane region" description="Helical" evidence="6">
    <location>
        <begin position="182"/>
        <end position="199"/>
    </location>
</feature>
<name>A0A6J2VG20_CHACN</name>
<accession>A0A6J2VG20</accession>
<evidence type="ECO:0000256" key="3">
    <source>
        <dbReference type="ARBA" id="ARBA00022989"/>
    </source>
</evidence>
<dbReference type="Pfam" id="PF00635">
    <property type="entry name" value="Motile_Sperm"/>
    <property type="match status" value="1"/>
</dbReference>
<keyword evidence="4 6" id="KW-0472">Membrane</keyword>
<keyword evidence="2 6" id="KW-0812">Transmembrane</keyword>
<sequence>MRRLEGDRQDTPPERGEVRRKDLDDQLRRYRGSNNPSECLPVFVFPTELLFFSGQHSSHRRVLTLYNPYNFSVRFKMRCTSPSLYTVADAEGSVKACSCVDIVIRHKAVKPQHWGRKDRFRLDVWGGGQSGCREICAELRAGSGAESSQENLRDRFARPEPQTSVFPRPLRYPGRGGSSVQFLMYVVVGLVCVAVQMLPLQSEPSPMVPSLAHVTIVQKLVCAYVLGLLTMEFLW</sequence>
<dbReference type="GO" id="GO:0005737">
    <property type="term" value="C:cytoplasm"/>
    <property type="evidence" value="ECO:0007669"/>
    <property type="project" value="TreeGrafter"/>
</dbReference>
<evidence type="ECO:0000313" key="8">
    <source>
        <dbReference type="Proteomes" id="UP000504632"/>
    </source>
</evidence>
<evidence type="ECO:0000256" key="1">
    <source>
        <dbReference type="ARBA" id="ARBA00004141"/>
    </source>
</evidence>
<dbReference type="Proteomes" id="UP000504632">
    <property type="component" value="Chromosome 5"/>
</dbReference>
<dbReference type="RefSeq" id="XP_030631880.1">
    <property type="nucleotide sequence ID" value="XM_030776020.1"/>
</dbReference>
<proteinExistence type="predicted"/>
<dbReference type="AlphaFoldDB" id="A0A6J2VG20"/>
<dbReference type="PANTHER" id="PTHR34441">
    <property type="entry name" value="MOTILE SPERM DOMAIN-CONTAINING PROTEIN 1"/>
    <property type="match status" value="1"/>
</dbReference>
<dbReference type="InterPro" id="IPR008962">
    <property type="entry name" value="PapD-like_sf"/>
</dbReference>
<dbReference type="InterPro" id="IPR000535">
    <property type="entry name" value="MSP_dom"/>
</dbReference>
<keyword evidence="3 6" id="KW-1133">Transmembrane helix</keyword>
<dbReference type="GO" id="GO:0016020">
    <property type="term" value="C:membrane"/>
    <property type="evidence" value="ECO:0007669"/>
    <property type="project" value="UniProtKB-SubCell"/>
</dbReference>
<dbReference type="InterPro" id="IPR013783">
    <property type="entry name" value="Ig-like_fold"/>
</dbReference>
<evidence type="ECO:0000256" key="2">
    <source>
        <dbReference type="ARBA" id="ARBA00022692"/>
    </source>
</evidence>
<gene>
    <name evidence="9" type="primary">LOC115813375</name>
</gene>
<dbReference type="GeneID" id="115813375"/>
<keyword evidence="8" id="KW-1185">Reference proteome</keyword>
<feature type="region of interest" description="Disordered" evidence="5">
    <location>
        <begin position="1"/>
        <end position="23"/>
    </location>
</feature>
<protein>
    <submittedName>
        <fullName evidence="9">Motile sperm domain-containing protein 1-like</fullName>
    </submittedName>
</protein>
<dbReference type="SUPFAM" id="SSF49354">
    <property type="entry name" value="PapD-like"/>
    <property type="match status" value="1"/>
</dbReference>
<evidence type="ECO:0000256" key="5">
    <source>
        <dbReference type="SAM" id="MobiDB-lite"/>
    </source>
</evidence>
<dbReference type="InterPro" id="IPR039283">
    <property type="entry name" value="MOSPD1/3"/>
</dbReference>